<dbReference type="PANTHER" id="PTHR38117">
    <property type="entry name" value="NACHT AND WD40 DOMAIN PROTEIN"/>
    <property type="match status" value="1"/>
</dbReference>
<dbReference type="InterPro" id="IPR055481">
    <property type="entry name" value="DUF7053"/>
</dbReference>
<dbReference type="PANTHER" id="PTHR38117:SF2">
    <property type="entry name" value="NACHT AND WD40 DOMAIN PROTEIN"/>
    <property type="match status" value="1"/>
</dbReference>
<dbReference type="GeneID" id="37219714"/>
<dbReference type="AlphaFoldDB" id="A0A395H8L4"/>
<keyword evidence="4" id="KW-1185">Reference proteome</keyword>
<dbReference type="EMBL" id="KZ824426">
    <property type="protein sequence ID" value="RAL03863.1"/>
    <property type="molecule type" value="Genomic_DNA"/>
</dbReference>
<evidence type="ECO:0000313" key="4">
    <source>
        <dbReference type="Proteomes" id="UP000249402"/>
    </source>
</evidence>
<proteinExistence type="predicted"/>
<dbReference type="VEuPathDB" id="FungiDB:BO80DRAFT_273181"/>
<name>A0A395H8L4_9EURO</name>
<gene>
    <name evidence="3" type="ORF">BO80DRAFT_273181</name>
</gene>
<protein>
    <recommendedName>
        <fullName evidence="2">DUF7053 domain-containing protein</fullName>
    </recommendedName>
</protein>
<accession>A0A395H8L4</accession>
<evidence type="ECO:0000313" key="3">
    <source>
        <dbReference type="EMBL" id="RAL03863.1"/>
    </source>
</evidence>
<evidence type="ECO:0000259" key="2">
    <source>
        <dbReference type="Pfam" id="PF23155"/>
    </source>
</evidence>
<dbReference type="RefSeq" id="XP_025578190.1">
    <property type="nucleotide sequence ID" value="XM_025714849.1"/>
</dbReference>
<dbReference type="Pfam" id="PF23155">
    <property type="entry name" value="DUF7053"/>
    <property type="match status" value="1"/>
</dbReference>
<sequence>MLRKKETYTNTIFIPSKVPRQLAIDILHSHGEIISLNPLVLSHHPVKAPRNAPADEYYSTWYEITERVRYVPRTISFKGCFHDEPWGLQTHTYAPMGVDLRNTYRIVGNQPNEPPDPYSSEENKGLYLREDVEIECNLTLISFVKSQLRAASKVLVDRFIKKAELLDAGVLQGIMEDGVLRTFNPADRTSTSIMMSPDERARRLSYQMPVSPSEHSRSGSMSSQPPYAFSPPQYRQDYGREFTAELPADAYHAVPGPGKYKRPESGYPAELSAMNDT</sequence>
<reference evidence="3 4" key="1">
    <citation type="submission" date="2018-02" db="EMBL/GenBank/DDBJ databases">
        <title>The genomes of Aspergillus section Nigri reveals drivers in fungal speciation.</title>
        <authorList>
            <consortium name="DOE Joint Genome Institute"/>
            <person name="Vesth T.C."/>
            <person name="Nybo J."/>
            <person name="Theobald S."/>
            <person name="Brandl J."/>
            <person name="Frisvad J.C."/>
            <person name="Nielsen K.F."/>
            <person name="Lyhne E.K."/>
            <person name="Kogle M.E."/>
            <person name="Kuo A."/>
            <person name="Riley R."/>
            <person name="Clum A."/>
            <person name="Nolan M."/>
            <person name="Lipzen A."/>
            <person name="Salamov A."/>
            <person name="Henrissat B."/>
            <person name="Wiebenga A."/>
            <person name="De vries R.P."/>
            <person name="Grigoriev I.V."/>
            <person name="Mortensen U.H."/>
            <person name="Andersen M.R."/>
            <person name="Baker S.E."/>
        </authorList>
    </citation>
    <scope>NUCLEOTIDE SEQUENCE [LARGE SCALE GENOMIC DNA]</scope>
    <source>
        <strain evidence="3 4">CBS 121593</strain>
    </source>
</reference>
<feature type="domain" description="DUF7053" evidence="2">
    <location>
        <begin position="3"/>
        <end position="164"/>
    </location>
</feature>
<organism evidence="3 4">
    <name type="scientific">Aspergillus ibericus CBS 121593</name>
    <dbReference type="NCBI Taxonomy" id="1448316"/>
    <lineage>
        <taxon>Eukaryota</taxon>
        <taxon>Fungi</taxon>
        <taxon>Dikarya</taxon>
        <taxon>Ascomycota</taxon>
        <taxon>Pezizomycotina</taxon>
        <taxon>Eurotiomycetes</taxon>
        <taxon>Eurotiomycetidae</taxon>
        <taxon>Eurotiales</taxon>
        <taxon>Aspergillaceae</taxon>
        <taxon>Aspergillus</taxon>
        <taxon>Aspergillus subgen. Circumdati</taxon>
    </lineage>
</organism>
<dbReference type="STRING" id="1448316.A0A395H8L4"/>
<evidence type="ECO:0000256" key="1">
    <source>
        <dbReference type="SAM" id="MobiDB-lite"/>
    </source>
</evidence>
<dbReference type="OrthoDB" id="5078320at2759"/>
<feature type="region of interest" description="Disordered" evidence="1">
    <location>
        <begin position="206"/>
        <end position="277"/>
    </location>
</feature>
<dbReference type="Proteomes" id="UP000249402">
    <property type="component" value="Unassembled WGS sequence"/>
</dbReference>